<dbReference type="EMBL" id="LN794158">
    <property type="protein sequence ID" value="CEN56141.1"/>
    <property type="molecule type" value="Genomic_DNA"/>
</dbReference>
<dbReference type="OrthoDB" id="8890261at2"/>
<accession>A0A0B7IV52</accession>
<gene>
    <name evidence="1" type="ORF">BN1209_1100</name>
</gene>
<name>A0A0B7IV52_9PROT</name>
<dbReference type="HOGENOM" id="CLU_1045387_0_0_4"/>
<proteinExistence type="predicted"/>
<protein>
    <submittedName>
        <fullName evidence="1">Uncharacterized protein</fullName>
    </submittedName>
</protein>
<dbReference type="STRING" id="1581680.BN1209_1100"/>
<sequence length="258" mass="28772">MVKLLTKPQCESLNIVLVLGSAPDAVRVKALDLSNIRSVVAINNAWHLLSDWDYLIHPEDFPLEKRPTSQQQSQTIVTAQQYVDIQNQYGGFVYAGGTMAFTAAYWALGALRPDVMLFLGCDMVYENDGQASHFYGQGNADPLRDDVTLQSLEAKASRLNYFAAMQSCLCLNLSEQPSSRLVFPRVNAGALAALSRDDHQAHLKKITAAHQVVQAQACLAKERAANYYFSSGRYWEHLNEIDGDDLKTIDAKWLAWMI</sequence>
<dbReference type="Proteomes" id="UP000056322">
    <property type="component" value="Chromosome 1"/>
</dbReference>
<keyword evidence="2" id="KW-1185">Reference proteome</keyword>
<evidence type="ECO:0000313" key="1">
    <source>
        <dbReference type="EMBL" id="CEN56141.1"/>
    </source>
</evidence>
<reference evidence="2" key="1">
    <citation type="submission" date="2014-12" db="EMBL/GenBank/DDBJ databases">
        <authorList>
            <person name="Salcher M.M."/>
        </authorList>
    </citation>
    <scope>NUCLEOTIDE SEQUENCE [LARGE SCALE GENOMIC DNA]</scope>
    <source>
        <strain evidence="2">MMS-10A-171</strain>
    </source>
</reference>
<dbReference type="KEGG" id="mbac:BN1209_1100"/>
<organism evidence="1 2">
    <name type="scientific">Candidatus Methylopumilus turicensis</name>
    <dbReference type="NCBI Taxonomy" id="1581680"/>
    <lineage>
        <taxon>Bacteria</taxon>
        <taxon>Pseudomonadati</taxon>
        <taxon>Pseudomonadota</taxon>
        <taxon>Betaproteobacteria</taxon>
        <taxon>Nitrosomonadales</taxon>
        <taxon>Methylophilaceae</taxon>
        <taxon>Candidatus Methylopumilus</taxon>
    </lineage>
</organism>
<dbReference type="RefSeq" id="WP_045751303.1">
    <property type="nucleotide sequence ID" value="NZ_LN794158.1"/>
</dbReference>
<dbReference type="AlphaFoldDB" id="A0A0B7IV52"/>
<evidence type="ECO:0000313" key="2">
    <source>
        <dbReference type="Proteomes" id="UP000056322"/>
    </source>
</evidence>